<dbReference type="SUPFAM" id="SSF54593">
    <property type="entry name" value="Glyoxalase/Bleomycin resistance protein/Dihydroxybiphenyl dioxygenase"/>
    <property type="match status" value="1"/>
</dbReference>
<dbReference type="STRING" id="1217970.SAMN05444002_0797"/>
<dbReference type="PROSITE" id="PS51819">
    <property type="entry name" value="VOC"/>
    <property type="match status" value="1"/>
</dbReference>
<dbReference type="Proteomes" id="UP000184932">
    <property type="component" value="Unassembled WGS sequence"/>
</dbReference>
<feature type="domain" description="VOC" evidence="1">
    <location>
        <begin position="8"/>
        <end position="124"/>
    </location>
</feature>
<evidence type="ECO:0000259" key="1">
    <source>
        <dbReference type="PROSITE" id="PS51819"/>
    </source>
</evidence>
<keyword evidence="3" id="KW-1185">Reference proteome</keyword>
<dbReference type="Gene3D" id="3.10.180.10">
    <property type="entry name" value="2,3-Dihydroxybiphenyl 1,2-Dioxygenase, domain 1"/>
    <property type="match status" value="1"/>
</dbReference>
<organism evidence="2 3">
    <name type="scientific">Vannielia litorea</name>
    <dbReference type="NCBI Taxonomy" id="1217970"/>
    <lineage>
        <taxon>Bacteria</taxon>
        <taxon>Pseudomonadati</taxon>
        <taxon>Pseudomonadota</taxon>
        <taxon>Alphaproteobacteria</taxon>
        <taxon>Rhodobacterales</taxon>
        <taxon>Paracoccaceae</taxon>
        <taxon>Vannielia</taxon>
    </lineage>
</organism>
<dbReference type="AlphaFoldDB" id="A0A1N6EHP4"/>
<protein>
    <submittedName>
        <fullName evidence="2">Catechol 2,3-dioxygenase</fullName>
    </submittedName>
</protein>
<gene>
    <name evidence="2" type="ORF">SAMN05444002_0797</name>
</gene>
<dbReference type="InterPro" id="IPR037523">
    <property type="entry name" value="VOC_core"/>
</dbReference>
<dbReference type="EMBL" id="FSRL01000001">
    <property type="protein sequence ID" value="SIN82544.1"/>
    <property type="molecule type" value="Genomic_DNA"/>
</dbReference>
<sequence length="139" mass="14959">MPYRLGRLIDHIGLRVNDYPAARAIWLALFEALGLGDAVEEDPDEGLNLDELYIGPARAGGPVSRGLHICLQASNREAVQRAHAAALAAGARNNGAPGLRSYHEGYYAAFLLDAEGNNIEIKYDEQATARTAGFIEVTP</sequence>
<keyword evidence="2" id="KW-0560">Oxidoreductase</keyword>
<accession>A0A1N6EHP4</accession>
<dbReference type="OrthoDB" id="9807407at2"/>
<dbReference type="PANTHER" id="PTHR35006">
    <property type="entry name" value="GLYOXALASE FAMILY PROTEIN (AFU_ORTHOLOGUE AFUA_5G14830)"/>
    <property type="match status" value="1"/>
</dbReference>
<dbReference type="PANTHER" id="PTHR35006:SF2">
    <property type="entry name" value="GLYOXALASE FAMILY PROTEIN (AFU_ORTHOLOGUE AFUA_5G14830)"/>
    <property type="match status" value="1"/>
</dbReference>
<name>A0A1N6EHP4_9RHOB</name>
<dbReference type="GO" id="GO:0051213">
    <property type="term" value="F:dioxygenase activity"/>
    <property type="evidence" value="ECO:0007669"/>
    <property type="project" value="UniProtKB-KW"/>
</dbReference>
<proteinExistence type="predicted"/>
<keyword evidence="2" id="KW-0223">Dioxygenase</keyword>
<evidence type="ECO:0000313" key="3">
    <source>
        <dbReference type="Proteomes" id="UP000184932"/>
    </source>
</evidence>
<dbReference type="RefSeq" id="WP_074254936.1">
    <property type="nucleotide sequence ID" value="NZ_FSRL01000001.1"/>
</dbReference>
<reference evidence="3" key="1">
    <citation type="submission" date="2016-11" db="EMBL/GenBank/DDBJ databases">
        <authorList>
            <person name="Varghese N."/>
            <person name="Submissions S."/>
        </authorList>
    </citation>
    <scope>NUCLEOTIDE SEQUENCE [LARGE SCALE GENOMIC DNA]</scope>
    <source>
        <strain evidence="3">DSM 29440</strain>
    </source>
</reference>
<dbReference type="InterPro" id="IPR029068">
    <property type="entry name" value="Glyas_Bleomycin-R_OHBP_Dase"/>
</dbReference>
<evidence type="ECO:0000313" key="2">
    <source>
        <dbReference type="EMBL" id="SIN82544.1"/>
    </source>
</evidence>